<keyword evidence="2" id="KW-0813">Transport</keyword>
<keyword evidence="6" id="KW-0574">Periplasm</keyword>
<evidence type="ECO:0000256" key="1">
    <source>
        <dbReference type="ARBA" id="ARBA00004196"/>
    </source>
</evidence>
<evidence type="ECO:0000259" key="12">
    <source>
        <dbReference type="Pfam" id="PF13407"/>
    </source>
</evidence>
<evidence type="ECO:0000256" key="3">
    <source>
        <dbReference type="ARBA" id="ARBA00022597"/>
    </source>
</evidence>
<feature type="signal peptide" evidence="11">
    <location>
        <begin position="1"/>
        <end position="21"/>
    </location>
</feature>
<name>A0ABR7NSI4_9FIRM</name>
<dbReference type="Proteomes" id="UP000647491">
    <property type="component" value="Unassembled WGS sequence"/>
</dbReference>
<dbReference type="Gene3D" id="3.40.50.2300">
    <property type="match status" value="2"/>
</dbReference>
<keyword evidence="14" id="KW-1185">Reference proteome</keyword>
<accession>A0ABR7NSI4</accession>
<gene>
    <name evidence="13" type="ORF">H8708_07575</name>
</gene>
<evidence type="ECO:0000313" key="13">
    <source>
        <dbReference type="EMBL" id="MBC8599090.1"/>
    </source>
</evidence>
<comment type="subcellular location">
    <subcellularLocation>
        <location evidence="1">Cell envelope</location>
    </subcellularLocation>
</comment>
<evidence type="ECO:0000256" key="4">
    <source>
        <dbReference type="ARBA" id="ARBA00022723"/>
    </source>
</evidence>
<dbReference type="RefSeq" id="WP_022272387.1">
    <property type="nucleotide sequence ID" value="NZ_JACRTJ010000016.1"/>
</dbReference>
<dbReference type="EMBL" id="JACRTJ010000016">
    <property type="protein sequence ID" value="MBC8599090.1"/>
    <property type="molecule type" value="Genomic_DNA"/>
</dbReference>
<evidence type="ECO:0000256" key="9">
    <source>
        <dbReference type="ARBA" id="ARBA00034344"/>
    </source>
</evidence>
<evidence type="ECO:0000256" key="5">
    <source>
        <dbReference type="ARBA" id="ARBA00022729"/>
    </source>
</evidence>
<evidence type="ECO:0000256" key="8">
    <source>
        <dbReference type="ARBA" id="ARBA00034323"/>
    </source>
</evidence>
<dbReference type="InterPro" id="IPR028082">
    <property type="entry name" value="Peripla_BP_I"/>
</dbReference>
<reference evidence="13 14" key="1">
    <citation type="submission" date="2020-08" db="EMBL/GenBank/DDBJ databases">
        <title>Genome public.</title>
        <authorList>
            <person name="Liu C."/>
            <person name="Sun Q."/>
        </authorList>
    </citation>
    <scope>NUCLEOTIDE SEQUENCE [LARGE SCALE GENOMIC DNA]</scope>
    <source>
        <strain evidence="13 14">BX10</strain>
    </source>
</reference>
<comment type="subunit">
    <text evidence="8">The ABC transporter complex is composed of one ATP-binding protein (MglA), two transmembrane proteins (MglC) and a solute-binding protein (MglB).</text>
</comment>
<keyword evidence="5 11" id="KW-0732">Signal</keyword>
<feature type="region of interest" description="Disordered" evidence="10">
    <location>
        <begin position="23"/>
        <end position="50"/>
    </location>
</feature>
<dbReference type="InterPro" id="IPR025997">
    <property type="entry name" value="SBP_2_dom"/>
</dbReference>
<dbReference type="PANTHER" id="PTHR30036:SF2">
    <property type="entry name" value="D-GALACTOSE_METHYL-GALACTOSIDE BINDING PERIPLASMIC PROTEIN MGLB"/>
    <property type="match status" value="1"/>
</dbReference>
<dbReference type="CDD" id="cd01539">
    <property type="entry name" value="PBP1_GGBP"/>
    <property type="match status" value="1"/>
</dbReference>
<proteinExistence type="predicted"/>
<dbReference type="InterPro" id="IPR044085">
    <property type="entry name" value="MglB-like_PBP1"/>
</dbReference>
<evidence type="ECO:0000256" key="11">
    <source>
        <dbReference type="SAM" id="SignalP"/>
    </source>
</evidence>
<evidence type="ECO:0000256" key="6">
    <source>
        <dbReference type="ARBA" id="ARBA00022764"/>
    </source>
</evidence>
<dbReference type="SUPFAM" id="SSF53822">
    <property type="entry name" value="Periplasmic binding protein-like I"/>
    <property type="match status" value="1"/>
</dbReference>
<dbReference type="InterPro" id="IPR050555">
    <property type="entry name" value="Bact_Solute-Bind_Prot2"/>
</dbReference>
<keyword evidence="7" id="KW-0106">Calcium</keyword>
<dbReference type="PROSITE" id="PS51257">
    <property type="entry name" value="PROKAR_LIPOPROTEIN"/>
    <property type="match status" value="1"/>
</dbReference>
<feature type="chain" id="PRO_5047130432" description="D-galactose/methyl-galactoside binding periplasmic protein MglB" evidence="11">
    <location>
        <begin position="22"/>
        <end position="394"/>
    </location>
</feature>
<organism evidence="13 14">
    <name type="scientific">Enterocloster hominis</name>
    <name type="common">ex Liu et al. 2021</name>
    <dbReference type="NCBI Taxonomy" id="2763663"/>
    <lineage>
        <taxon>Bacteria</taxon>
        <taxon>Bacillati</taxon>
        <taxon>Bacillota</taxon>
        <taxon>Clostridia</taxon>
        <taxon>Lachnospirales</taxon>
        <taxon>Lachnospiraceae</taxon>
        <taxon>Enterocloster</taxon>
    </lineage>
</organism>
<comment type="caution">
    <text evidence="13">The sequence shown here is derived from an EMBL/GenBank/DDBJ whole genome shotgun (WGS) entry which is preliminary data.</text>
</comment>
<dbReference type="Pfam" id="PF13407">
    <property type="entry name" value="Peripla_BP_4"/>
    <property type="match status" value="1"/>
</dbReference>
<feature type="compositionally biased region" description="Low complexity" evidence="10">
    <location>
        <begin position="29"/>
        <end position="42"/>
    </location>
</feature>
<keyword evidence="3" id="KW-0762">Sugar transport</keyword>
<evidence type="ECO:0000256" key="2">
    <source>
        <dbReference type="ARBA" id="ARBA00022448"/>
    </source>
</evidence>
<dbReference type="PANTHER" id="PTHR30036">
    <property type="entry name" value="D-XYLOSE-BINDING PERIPLASMIC PROTEIN"/>
    <property type="match status" value="1"/>
</dbReference>
<evidence type="ECO:0000313" key="14">
    <source>
        <dbReference type="Proteomes" id="UP000647491"/>
    </source>
</evidence>
<evidence type="ECO:0000256" key="10">
    <source>
        <dbReference type="SAM" id="MobiDB-lite"/>
    </source>
</evidence>
<sequence>MKKLVSVLLAAGLVASMTACGGGDKKESAAAPAETTAAAAETTKADEKETEKVTEAVTEAAKDLADAGEISVLYYTYGDTYISSVRSALDAALDKAGIKYQDYDSNNSQTTQTEQVSTAIAKGTSLLVVNLVDSGSDDAAKNIIELAKAQSIPVIFFNRSVSEEVVSAYDKAVFVGTDYEMAGHMQGEMIGEYLVENYDTVDLNGDGQISYVMFKGQEGNAEAIARTQFGQEDADKVLEAAGKKPLAFYDASNTNKYLVDQGGLWSAAAATEYMQTILSQYSEANNNMVELVIANNDEMAIGSVTALQNAGYNKEGATVIPVFGVDATDAAKDAIAAGTMTGTIKQDAEGMANTIAQITANYLTSAETFEGVDAANVVGTWRVNIPYAMYTGEE</sequence>
<evidence type="ECO:0000256" key="7">
    <source>
        <dbReference type="ARBA" id="ARBA00022837"/>
    </source>
</evidence>
<keyword evidence="4" id="KW-0479">Metal-binding</keyword>
<feature type="domain" description="Periplasmic binding protein" evidence="12">
    <location>
        <begin position="70"/>
        <end position="364"/>
    </location>
</feature>
<protein>
    <recommendedName>
        <fullName evidence="9">D-galactose/methyl-galactoside binding periplasmic protein MglB</fullName>
    </recommendedName>
</protein>